<evidence type="ECO:0000313" key="1">
    <source>
        <dbReference type="EMBL" id="GAN95901.1"/>
    </source>
</evidence>
<organism evidence="1 2">
    <name type="scientific">Komagataeibacter europaeus NBRC 3261</name>
    <dbReference type="NCBI Taxonomy" id="1234669"/>
    <lineage>
        <taxon>Bacteria</taxon>
        <taxon>Pseudomonadati</taxon>
        <taxon>Pseudomonadota</taxon>
        <taxon>Alphaproteobacteria</taxon>
        <taxon>Acetobacterales</taxon>
        <taxon>Acetobacteraceae</taxon>
        <taxon>Komagataeibacter</taxon>
    </lineage>
</organism>
<protein>
    <submittedName>
        <fullName evidence="1">Uncharacterized protein</fullName>
    </submittedName>
</protein>
<name>A0A0D6PZG4_KOMEU</name>
<evidence type="ECO:0000313" key="2">
    <source>
        <dbReference type="Proteomes" id="UP000032675"/>
    </source>
</evidence>
<dbReference type="AlphaFoldDB" id="A0A0D6PZG4"/>
<dbReference type="EMBL" id="BANI01000039">
    <property type="protein sequence ID" value="GAN95901.1"/>
    <property type="molecule type" value="Genomic_DNA"/>
</dbReference>
<accession>A0A0D6PZG4</accession>
<comment type="caution">
    <text evidence="1">The sequence shown here is derived from an EMBL/GenBank/DDBJ whole genome shotgun (WGS) entry which is preliminary data.</text>
</comment>
<gene>
    <name evidence="1" type="ORF">Geu3261_0041_005</name>
</gene>
<sequence>MHGRGKDQRHGDRTGVHDQCMLQAKGKQHACGQHFINGVYWACFHNPFPGLTAPAFSRRRDSIDTKNPAFFTKGGVRRVW</sequence>
<proteinExistence type="predicted"/>
<reference evidence="1 2" key="1">
    <citation type="submission" date="2012-11" db="EMBL/GenBank/DDBJ databases">
        <title>Whole genome sequence of Gluconacetobacter europaeus NBRC3261.</title>
        <authorList>
            <person name="Azuma Y."/>
            <person name="Higashiura N."/>
            <person name="Hirakawa H."/>
            <person name="Matsushita K."/>
        </authorList>
    </citation>
    <scope>NUCLEOTIDE SEQUENCE [LARGE SCALE GENOMIC DNA]</scope>
    <source>
        <strain evidence="1 2">NBRC 3261</strain>
    </source>
</reference>
<dbReference type="Proteomes" id="UP000032675">
    <property type="component" value="Unassembled WGS sequence"/>
</dbReference>